<protein>
    <recommendedName>
        <fullName evidence="3">PNPLA domain-containing protein</fullName>
    </recommendedName>
</protein>
<evidence type="ECO:0000256" key="2">
    <source>
        <dbReference type="PROSITE-ProRule" id="PRU01161"/>
    </source>
</evidence>
<dbReference type="GO" id="GO:0016042">
    <property type="term" value="P:lipid catabolic process"/>
    <property type="evidence" value="ECO:0007669"/>
    <property type="project" value="UniProtKB-UniRule"/>
</dbReference>
<dbReference type="PANTHER" id="PTHR46394">
    <property type="entry name" value="ANNEXIN"/>
    <property type="match status" value="1"/>
</dbReference>
<dbReference type="SUPFAM" id="SSF52151">
    <property type="entry name" value="FabD/lysophospholipase-like"/>
    <property type="match status" value="1"/>
</dbReference>
<dbReference type="Proteomes" id="UP000011747">
    <property type="component" value="Unassembled WGS sequence"/>
</dbReference>
<feature type="short sequence motif" description="GXGXXG" evidence="2">
    <location>
        <begin position="9"/>
        <end position="14"/>
    </location>
</feature>
<dbReference type="PROSITE" id="PS51635">
    <property type="entry name" value="PNPLA"/>
    <property type="match status" value="1"/>
</dbReference>
<keyword evidence="5" id="KW-1185">Reference proteome</keyword>
<keyword evidence="2" id="KW-0378">Hydrolase</keyword>
<sequence>MKIDGVFSGGGIRGFALIGAYQELEEKGYQFIRLAGTSAGSIIAGFIAAGYRSSEIYQLIDEVDLKDLLDDSPRYFPAFLNWLKVYWKLGIYKGDSLEAWLSEKLAQKGVRTFADLPPETLRVVASDLTNGQLIVLPDDLQPYGISPENFSVARAIRMSCSLPYFFQPAKLKTAKGTALIADGGILSNFPMWIFGQEGRKRPVIGIKLVPRDSDIQEKNIHNAIELFSALFKTMKDAHDARYISRKLEKNIVFIKTNGISLTEFELNDNEKRVLVELGREQTRRFLKNWSYG</sequence>
<dbReference type="GO" id="GO:0016787">
    <property type="term" value="F:hydrolase activity"/>
    <property type="evidence" value="ECO:0007669"/>
    <property type="project" value="UniProtKB-UniRule"/>
</dbReference>
<keyword evidence="1 2" id="KW-0443">Lipid metabolism</keyword>
<dbReference type="PATRIC" id="fig|665952.3.peg.3120"/>
<feature type="active site" description="Proton acceptor" evidence="2">
    <location>
        <position position="182"/>
    </location>
</feature>
<evidence type="ECO:0000313" key="4">
    <source>
        <dbReference type="EMBL" id="EHL73660.1"/>
    </source>
</evidence>
<dbReference type="CDD" id="cd07207">
    <property type="entry name" value="Pat_ExoU_VipD_like"/>
    <property type="match status" value="1"/>
</dbReference>
<reference evidence="4 5" key="1">
    <citation type="submission" date="2011-09" db="EMBL/GenBank/DDBJ databases">
        <title>The Genome Sequence of Bacillus smithii 7_3_47FAA.</title>
        <authorList>
            <consortium name="The Broad Institute Genome Sequencing Platform"/>
            <person name="Earl A."/>
            <person name="Ward D."/>
            <person name="Feldgarden M."/>
            <person name="Gevers D."/>
            <person name="Daigneault M."/>
            <person name="Strauss J."/>
            <person name="Allen-Vercoe E."/>
            <person name="Young S.K."/>
            <person name="Zeng Q."/>
            <person name="Gargeya S."/>
            <person name="Fitzgerald M."/>
            <person name="Haas B."/>
            <person name="Abouelleil A."/>
            <person name="Alvarado L."/>
            <person name="Arachchi H.M."/>
            <person name="Berlin A."/>
            <person name="Brown A."/>
            <person name="Chapman S.B."/>
            <person name="Chen Z."/>
            <person name="Dunbar C."/>
            <person name="Freedman E."/>
            <person name="Gearin G."/>
            <person name="Goldberg J."/>
            <person name="Griggs A."/>
            <person name="Gujja S."/>
            <person name="Heiman D."/>
            <person name="Howarth C."/>
            <person name="Larson L."/>
            <person name="Lui A."/>
            <person name="MacDonald P.J.P."/>
            <person name="Montmayeur A."/>
            <person name="Murphy C."/>
            <person name="Neiman D."/>
            <person name="Pearson M."/>
            <person name="Priest M."/>
            <person name="Roberts A."/>
            <person name="Saif S."/>
            <person name="Shea T."/>
            <person name="Shenoy N."/>
            <person name="Sisk P."/>
            <person name="Stolte C."/>
            <person name="Sykes S."/>
            <person name="Wortman J."/>
            <person name="Nusbaum C."/>
            <person name="Birren B."/>
        </authorList>
    </citation>
    <scope>NUCLEOTIDE SEQUENCE [LARGE SCALE GENOMIC DNA]</scope>
    <source>
        <strain evidence="4 5">7_3_47FAA</strain>
    </source>
</reference>
<proteinExistence type="predicted"/>
<dbReference type="InterPro" id="IPR002641">
    <property type="entry name" value="PNPLA_dom"/>
</dbReference>
<feature type="short sequence motif" description="GXSXG" evidence="2">
    <location>
        <begin position="36"/>
        <end position="40"/>
    </location>
</feature>
<name>G9QPL9_9BACI</name>
<dbReference type="EMBL" id="ACWF01000156">
    <property type="protein sequence ID" value="EHL73660.1"/>
    <property type="molecule type" value="Genomic_DNA"/>
</dbReference>
<accession>G9QPL9</accession>
<feature type="short sequence motif" description="DGA/G" evidence="2">
    <location>
        <begin position="182"/>
        <end position="184"/>
    </location>
</feature>
<dbReference type="Gene3D" id="3.40.1090.10">
    <property type="entry name" value="Cytosolic phospholipase A2 catalytic domain"/>
    <property type="match status" value="2"/>
</dbReference>
<dbReference type="InterPro" id="IPR016035">
    <property type="entry name" value="Acyl_Trfase/lysoPLipase"/>
</dbReference>
<feature type="domain" description="PNPLA" evidence="3">
    <location>
        <begin position="5"/>
        <end position="195"/>
    </location>
</feature>
<dbReference type="Pfam" id="PF01734">
    <property type="entry name" value="Patatin"/>
    <property type="match status" value="1"/>
</dbReference>
<feature type="active site" description="Nucleophile" evidence="2">
    <location>
        <position position="38"/>
    </location>
</feature>
<evidence type="ECO:0000256" key="1">
    <source>
        <dbReference type="ARBA" id="ARBA00023098"/>
    </source>
</evidence>
<dbReference type="RefSeq" id="WP_003355314.1">
    <property type="nucleotide sequence ID" value="NZ_JH414764.1"/>
</dbReference>
<dbReference type="PANTHER" id="PTHR46394:SF1">
    <property type="entry name" value="PNPLA DOMAIN-CONTAINING PROTEIN"/>
    <property type="match status" value="1"/>
</dbReference>
<dbReference type="HOGENOM" id="CLU_047251_3_0_9"/>
<organism evidence="4 5">
    <name type="scientific">Bacillus smithii 7_3_47FAA</name>
    <dbReference type="NCBI Taxonomy" id="665952"/>
    <lineage>
        <taxon>Bacteria</taxon>
        <taxon>Bacillati</taxon>
        <taxon>Bacillota</taxon>
        <taxon>Bacilli</taxon>
        <taxon>Bacillales</taxon>
        <taxon>Bacillaceae</taxon>
        <taxon>Bacillus</taxon>
    </lineage>
</organism>
<comment type="caution">
    <text evidence="4">The sequence shown here is derived from an EMBL/GenBank/DDBJ whole genome shotgun (WGS) entry which is preliminary data.</text>
</comment>
<gene>
    <name evidence="4" type="ORF">HMPREF1015_00236</name>
</gene>
<dbReference type="InterPro" id="IPR052580">
    <property type="entry name" value="Lipid_Hydrolase"/>
</dbReference>
<evidence type="ECO:0000259" key="3">
    <source>
        <dbReference type="PROSITE" id="PS51635"/>
    </source>
</evidence>
<keyword evidence="2" id="KW-0442">Lipid degradation</keyword>
<evidence type="ECO:0000313" key="5">
    <source>
        <dbReference type="Proteomes" id="UP000011747"/>
    </source>
</evidence>
<dbReference type="AlphaFoldDB" id="G9QPL9"/>